<keyword evidence="1" id="KW-0812">Transmembrane</keyword>
<gene>
    <name evidence="2" type="ORF">QO010_002765</name>
</gene>
<dbReference type="Proteomes" id="UP001228905">
    <property type="component" value="Unassembled WGS sequence"/>
</dbReference>
<name>A0ABU0ISJ4_9CAUL</name>
<evidence type="ECO:0000313" key="3">
    <source>
        <dbReference type="Proteomes" id="UP001228905"/>
    </source>
</evidence>
<dbReference type="EMBL" id="JAUSVS010000005">
    <property type="protein sequence ID" value="MDQ0464981.1"/>
    <property type="molecule type" value="Genomic_DNA"/>
</dbReference>
<protein>
    <recommendedName>
        <fullName evidence="4">Hydrogenase</fullName>
    </recommendedName>
</protein>
<keyword evidence="3" id="KW-1185">Reference proteome</keyword>
<keyword evidence="1" id="KW-0472">Membrane</keyword>
<evidence type="ECO:0008006" key="4">
    <source>
        <dbReference type="Google" id="ProtNLM"/>
    </source>
</evidence>
<dbReference type="RefSeq" id="WP_307350034.1">
    <property type="nucleotide sequence ID" value="NZ_JAUSVS010000005.1"/>
</dbReference>
<evidence type="ECO:0000313" key="2">
    <source>
        <dbReference type="EMBL" id="MDQ0464981.1"/>
    </source>
</evidence>
<feature type="transmembrane region" description="Helical" evidence="1">
    <location>
        <begin position="100"/>
        <end position="124"/>
    </location>
</feature>
<sequence length="137" mass="14662">MAFNRPLALGGLTLFFFGLILGFIVPAYAPHHGMLSAHLNAVQTGTFVLVLALFWPKLPLGRMAGWLAHLTWASFWLLQIGITLAAQAQVSPDLAGLKPAVLGIEAICSLGVTLATALVLWTVLRHRLSSGDAQPRP</sequence>
<reference evidence="2 3" key="1">
    <citation type="submission" date="2023-07" db="EMBL/GenBank/DDBJ databases">
        <title>Genomic Encyclopedia of Type Strains, Phase IV (KMG-IV): sequencing the most valuable type-strain genomes for metagenomic binning, comparative biology and taxonomic classification.</title>
        <authorList>
            <person name="Goeker M."/>
        </authorList>
    </citation>
    <scope>NUCLEOTIDE SEQUENCE [LARGE SCALE GENOMIC DNA]</scope>
    <source>
        <strain evidence="2 3">DSM 18695</strain>
    </source>
</reference>
<feature type="transmembrane region" description="Helical" evidence="1">
    <location>
        <begin position="7"/>
        <end position="29"/>
    </location>
</feature>
<organism evidence="2 3">
    <name type="scientific">Caulobacter ginsengisoli</name>
    <dbReference type="NCBI Taxonomy" id="400775"/>
    <lineage>
        <taxon>Bacteria</taxon>
        <taxon>Pseudomonadati</taxon>
        <taxon>Pseudomonadota</taxon>
        <taxon>Alphaproteobacteria</taxon>
        <taxon>Caulobacterales</taxon>
        <taxon>Caulobacteraceae</taxon>
        <taxon>Caulobacter</taxon>
    </lineage>
</organism>
<proteinExistence type="predicted"/>
<accession>A0ABU0ISJ4</accession>
<keyword evidence="1" id="KW-1133">Transmembrane helix</keyword>
<evidence type="ECO:0000256" key="1">
    <source>
        <dbReference type="SAM" id="Phobius"/>
    </source>
</evidence>
<comment type="caution">
    <text evidence="2">The sequence shown here is derived from an EMBL/GenBank/DDBJ whole genome shotgun (WGS) entry which is preliminary data.</text>
</comment>
<feature type="transmembrane region" description="Helical" evidence="1">
    <location>
        <begin position="35"/>
        <end position="55"/>
    </location>
</feature>
<feature type="transmembrane region" description="Helical" evidence="1">
    <location>
        <begin position="67"/>
        <end position="88"/>
    </location>
</feature>